<keyword evidence="2" id="KW-0408">Iron</keyword>
<dbReference type="Gene3D" id="3.40.50.360">
    <property type="match status" value="1"/>
</dbReference>
<proteinExistence type="predicted"/>
<dbReference type="NCBIfam" id="NF038196">
    <property type="entry name" value="ferrodoxin_EFR1"/>
    <property type="match status" value="1"/>
</dbReference>
<evidence type="ECO:0000313" key="6">
    <source>
        <dbReference type="Proteomes" id="UP000824055"/>
    </source>
</evidence>
<dbReference type="InterPro" id="IPR029039">
    <property type="entry name" value="Flavoprotein-like_sf"/>
</dbReference>
<feature type="domain" description="4Fe-4S ferredoxin-type" evidence="4">
    <location>
        <begin position="223"/>
        <end position="253"/>
    </location>
</feature>
<reference evidence="5" key="2">
    <citation type="submission" date="2021-04" db="EMBL/GenBank/DDBJ databases">
        <authorList>
            <person name="Gilroy R."/>
        </authorList>
    </citation>
    <scope>NUCLEOTIDE SEQUENCE</scope>
    <source>
        <strain evidence="5">ChiHecec3B27-8219</strain>
    </source>
</reference>
<dbReference type="AlphaFoldDB" id="A0A9D2FXM7"/>
<dbReference type="InterPro" id="IPR047964">
    <property type="entry name" value="EFR1-like"/>
</dbReference>
<keyword evidence="3" id="KW-0411">Iron-sulfur</keyword>
<organism evidence="5 6">
    <name type="scientific">Candidatus Prevotella avicola</name>
    <dbReference type="NCBI Taxonomy" id="2838738"/>
    <lineage>
        <taxon>Bacteria</taxon>
        <taxon>Pseudomonadati</taxon>
        <taxon>Bacteroidota</taxon>
        <taxon>Bacteroidia</taxon>
        <taxon>Bacteroidales</taxon>
        <taxon>Prevotellaceae</taxon>
        <taxon>Prevotella</taxon>
    </lineage>
</organism>
<dbReference type="PROSITE" id="PS00198">
    <property type="entry name" value="4FE4S_FER_1"/>
    <property type="match status" value="2"/>
</dbReference>
<evidence type="ECO:0000256" key="3">
    <source>
        <dbReference type="ARBA" id="ARBA00023014"/>
    </source>
</evidence>
<dbReference type="Gene3D" id="3.30.70.20">
    <property type="match status" value="1"/>
</dbReference>
<protein>
    <submittedName>
        <fullName evidence="5">EFR1 family ferrodoxin</fullName>
    </submittedName>
</protein>
<evidence type="ECO:0000259" key="4">
    <source>
        <dbReference type="PROSITE" id="PS51379"/>
    </source>
</evidence>
<dbReference type="PROSITE" id="PS51379">
    <property type="entry name" value="4FE4S_FER_2"/>
    <property type="match status" value="2"/>
</dbReference>
<sequence>MIFYFSATGNTRWAALRLSQALREQLFFVPEAMAHPQEYHLKPGERLGFVFPVHGWRVPAFLREFISRLVVHAPATPYAYCLCTAGDSVGDTLSYLRQSILRNASLRSLGVKDVSSAWSLIMPESYVGLPFMDVDKPEREREKKQRAAERLTGIVESVLERREGIVDVTKGALPWVMSHVVGGFFERFLITDKPFHVVSERCVRCGICANACPMHVIEGGHGSEPRWKHDGRCLTCFNCYHHCPHHAIEFGRRTRHKGQYYFK</sequence>
<dbReference type="InterPro" id="IPR017900">
    <property type="entry name" value="4Fe4S_Fe_S_CS"/>
</dbReference>
<gene>
    <name evidence="5" type="ORF">H9966_05140</name>
</gene>
<accession>A0A9D2FXM7</accession>
<dbReference type="InterPro" id="IPR017896">
    <property type="entry name" value="4Fe4S_Fe-S-bd"/>
</dbReference>
<evidence type="ECO:0000313" key="5">
    <source>
        <dbReference type="EMBL" id="HIZ69259.1"/>
    </source>
</evidence>
<dbReference type="EMBL" id="DXBE01000039">
    <property type="protein sequence ID" value="HIZ69259.1"/>
    <property type="molecule type" value="Genomic_DNA"/>
</dbReference>
<dbReference type="GO" id="GO:0046872">
    <property type="term" value="F:metal ion binding"/>
    <property type="evidence" value="ECO:0007669"/>
    <property type="project" value="UniProtKB-KW"/>
</dbReference>
<dbReference type="PANTHER" id="PTHR43122:SF1">
    <property type="entry name" value="IRON-SULFUR-BINDING PROTEIN"/>
    <property type="match status" value="1"/>
</dbReference>
<dbReference type="Pfam" id="PF13187">
    <property type="entry name" value="Fer4_9"/>
    <property type="match status" value="1"/>
</dbReference>
<evidence type="ECO:0000256" key="1">
    <source>
        <dbReference type="ARBA" id="ARBA00022723"/>
    </source>
</evidence>
<reference evidence="5" key="1">
    <citation type="journal article" date="2021" name="PeerJ">
        <title>Extensive microbial diversity within the chicken gut microbiome revealed by metagenomics and culture.</title>
        <authorList>
            <person name="Gilroy R."/>
            <person name="Ravi A."/>
            <person name="Getino M."/>
            <person name="Pursley I."/>
            <person name="Horton D.L."/>
            <person name="Alikhan N.F."/>
            <person name="Baker D."/>
            <person name="Gharbi K."/>
            <person name="Hall N."/>
            <person name="Watson M."/>
            <person name="Adriaenssens E.M."/>
            <person name="Foster-Nyarko E."/>
            <person name="Jarju S."/>
            <person name="Secka A."/>
            <person name="Antonio M."/>
            <person name="Oren A."/>
            <person name="Chaudhuri R.R."/>
            <person name="La Ragione R."/>
            <person name="Hildebrand F."/>
            <person name="Pallen M.J."/>
        </authorList>
    </citation>
    <scope>NUCLEOTIDE SEQUENCE</scope>
    <source>
        <strain evidence="5">ChiHecec3B27-8219</strain>
    </source>
</reference>
<dbReference type="Proteomes" id="UP000824055">
    <property type="component" value="Unassembled WGS sequence"/>
</dbReference>
<dbReference type="SUPFAM" id="SSF54862">
    <property type="entry name" value="4Fe-4S ferredoxins"/>
    <property type="match status" value="1"/>
</dbReference>
<dbReference type="GO" id="GO:0051536">
    <property type="term" value="F:iron-sulfur cluster binding"/>
    <property type="evidence" value="ECO:0007669"/>
    <property type="project" value="UniProtKB-KW"/>
</dbReference>
<name>A0A9D2FXM7_9BACT</name>
<feature type="domain" description="4Fe-4S ferredoxin-type" evidence="4">
    <location>
        <begin position="193"/>
        <end position="222"/>
    </location>
</feature>
<keyword evidence="1" id="KW-0479">Metal-binding</keyword>
<dbReference type="PANTHER" id="PTHR43122">
    <property type="entry name" value="FERREDOXIN SUBUNIT OF PYRUVATE:FLAVODOXIN OXIDOREDUCTASE-RELATED"/>
    <property type="match status" value="1"/>
</dbReference>
<comment type="caution">
    <text evidence="5">The sequence shown here is derived from an EMBL/GenBank/DDBJ whole genome shotgun (WGS) entry which is preliminary data.</text>
</comment>
<dbReference type="SUPFAM" id="SSF52218">
    <property type="entry name" value="Flavoproteins"/>
    <property type="match status" value="1"/>
</dbReference>
<evidence type="ECO:0000256" key="2">
    <source>
        <dbReference type="ARBA" id="ARBA00023004"/>
    </source>
</evidence>